<keyword evidence="6" id="KW-0238">DNA-binding</keyword>
<evidence type="ECO:0000256" key="4">
    <source>
        <dbReference type="ARBA" id="ARBA00022806"/>
    </source>
</evidence>
<dbReference type="InterPro" id="IPR014016">
    <property type="entry name" value="UvrD-like_ATP-bd"/>
</dbReference>
<evidence type="ECO:0000256" key="12">
    <source>
        <dbReference type="PROSITE-ProRule" id="PRU00560"/>
    </source>
</evidence>
<dbReference type="SUPFAM" id="SSF52540">
    <property type="entry name" value="P-loop containing nucleoside triphosphate hydrolases"/>
    <property type="match status" value="1"/>
</dbReference>
<dbReference type="PANTHER" id="PTHR11070:SF2">
    <property type="entry name" value="ATP-DEPENDENT DNA HELICASE SRS2"/>
    <property type="match status" value="1"/>
</dbReference>
<evidence type="ECO:0000256" key="2">
    <source>
        <dbReference type="ARBA" id="ARBA00022741"/>
    </source>
</evidence>
<accession>A0A5Q6PIG9</accession>
<dbReference type="GO" id="GO:0016787">
    <property type="term" value="F:hydrolase activity"/>
    <property type="evidence" value="ECO:0007669"/>
    <property type="project" value="UniProtKB-UniRule"/>
</dbReference>
<dbReference type="InterPro" id="IPR013986">
    <property type="entry name" value="DExx_box_DNA_helicase_dom_sf"/>
</dbReference>
<feature type="domain" description="UvrD-like helicase ATP-binding" evidence="13">
    <location>
        <begin position="19"/>
        <end position="317"/>
    </location>
</feature>
<dbReference type="EMBL" id="VUAA01000010">
    <property type="protein sequence ID" value="KAA1254672.1"/>
    <property type="molecule type" value="Genomic_DNA"/>
</dbReference>
<reference evidence="15 16" key="1">
    <citation type="submission" date="2019-09" db="EMBL/GenBank/DDBJ databases">
        <authorList>
            <person name="Kritzky A."/>
            <person name="Schelkanova E.Y."/>
            <person name="Alkhova Z.V."/>
            <person name="Smirnova N.I."/>
        </authorList>
    </citation>
    <scope>NUCLEOTIDE SEQUENCE [LARGE SCALE GENOMIC DNA]</scope>
    <source>
        <strain evidence="15 16">M1526</strain>
    </source>
</reference>
<evidence type="ECO:0000256" key="11">
    <source>
        <dbReference type="ARBA" id="ARBA00048988"/>
    </source>
</evidence>
<comment type="caution">
    <text evidence="15">The sequence shown here is derived from an EMBL/GenBank/DDBJ whole genome shotgun (WGS) entry which is preliminary data.</text>
</comment>
<evidence type="ECO:0000259" key="13">
    <source>
        <dbReference type="PROSITE" id="PS51198"/>
    </source>
</evidence>
<proteinExistence type="inferred from homology"/>
<keyword evidence="3 12" id="KW-0378">Hydrolase</keyword>
<dbReference type="PROSITE" id="PS51217">
    <property type="entry name" value="UVRD_HELICASE_CTER"/>
    <property type="match status" value="1"/>
</dbReference>
<name>A0A5Q6PIG9_VIBCL</name>
<dbReference type="CDD" id="cd17932">
    <property type="entry name" value="DEXQc_UvrD"/>
    <property type="match status" value="1"/>
</dbReference>
<gene>
    <name evidence="15" type="ORF">F0M16_10420</name>
</gene>
<protein>
    <recommendedName>
        <fullName evidence="9">DNA 3'-5' helicase</fullName>
        <ecNumber evidence="9">5.6.2.4</ecNumber>
    </recommendedName>
    <alternativeName>
        <fullName evidence="10">DNA 3'-5' helicase II</fullName>
    </alternativeName>
</protein>
<evidence type="ECO:0000256" key="7">
    <source>
        <dbReference type="ARBA" id="ARBA00023235"/>
    </source>
</evidence>
<dbReference type="Pfam" id="PF13361">
    <property type="entry name" value="UvrD_C"/>
    <property type="match status" value="1"/>
</dbReference>
<feature type="domain" description="UvrD-like helicase C-terminal" evidence="14">
    <location>
        <begin position="318"/>
        <end position="617"/>
    </location>
</feature>
<dbReference type="GO" id="GO:0000725">
    <property type="term" value="P:recombinational repair"/>
    <property type="evidence" value="ECO:0007669"/>
    <property type="project" value="TreeGrafter"/>
</dbReference>
<keyword evidence="4 12" id="KW-0347">Helicase</keyword>
<evidence type="ECO:0000259" key="14">
    <source>
        <dbReference type="PROSITE" id="PS51217"/>
    </source>
</evidence>
<dbReference type="EC" id="5.6.2.4" evidence="9"/>
<dbReference type="PANTHER" id="PTHR11070">
    <property type="entry name" value="UVRD / RECB / PCRA DNA HELICASE FAMILY MEMBER"/>
    <property type="match status" value="1"/>
</dbReference>
<evidence type="ECO:0000256" key="1">
    <source>
        <dbReference type="ARBA" id="ARBA00009922"/>
    </source>
</evidence>
<dbReference type="Gene3D" id="1.10.10.160">
    <property type="match status" value="1"/>
</dbReference>
<dbReference type="Gene3D" id="3.40.50.300">
    <property type="entry name" value="P-loop containing nucleotide triphosphate hydrolases"/>
    <property type="match status" value="2"/>
</dbReference>
<dbReference type="Proteomes" id="UP000323225">
    <property type="component" value="Unassembled WGS sequence"/>
</dbReference>
<dbReference type="Gene3D" id="1.10.486.10">
    <property type="entry name" value="PCRA, domain 4"/>
    <property type="match status" value="1"/>
</dbReference>
<dbReference type="PROSITE" id="PS51198">
    <property type="entry name" value="UVRD_HELICASE_ATP_BIND"/>
    <property type="match status" value="1"/>
</dbReference>
<dbReference type="InterPro" id="IPR027417">
    <property type="entry name" value="P-loop_NTPase"/>
</dbReference>
<keyword evidence="2 12" id="KW-0547">Nucleotide-binding</keyword>
<keyword evidence="7" id="KW-0413">Isomerase</keyword>
<dbReference type="GO" id="GO:0005829">
    <property type="term" value="C:cytosol"/>
    <property type="evidence" value="ECO:0007669"/>
    <property type="project" value="TreeGrafter"/>
</dbReference>
<feature type="binding site" evidence="12">
    <location>
        <begin position="40"/>
        <end position="47"/>
    </location>
    <ligand>
        <name>ATP</name>
        <dbReference type="ChEBI" id="CHEBI:30616"/>
    </ligand>
</feature>
<evidence type="ECO:0000256" key="3">
    <source>
        <dbReference type="ARBA" id="ARBA00022801"/>
    </source>
</evidence>
<evidence type="ECO:0000256" key="10">
    <source>
        <dbReference type="ARBA" id="ARBA00034923"/>
    </source>
</evidence>
<organism evidence="15 16">
    <name type="scientific">Vibrio cholerae</name>
    <dbReference type="NCBI Taxonomy" id="666"/>
    <lineage>
        <taxon>Bacteria</taxon>
        <taxon>Pseudomonadati</taxon>
        <taxon>Pseudomonadota</taxon>
        <taxon>Gammaproteobacteria</taxon>
        <taxon>Vibrionales</taxon>
        <taxon>Vibrionaceae</taxon>
        <taxon>Vibrio</taxon>
    </lineage>
</organism>
<evidence type="ECO:0000256" key="5">
    <source>
        <dbReference type="ARBA" id="ARBA00022840"/>
    </source>
</evidence>
<dbReference type="InterPro" id="IPR000212">
    <property type="entry name" value="DNA_helicase_UvrD/REP"/>
</dbReference>
<evidence type="ECO:0000256" key="8">
    <source>
        <dbReference type="ARBA" id="ARBA00034617"/>
    </source>
</evidence>
<evidence type="ECO:0000313" key="15">
    <source>
        <dbReference type="EMBL" id="KAA1254672.1"/>
    </source>
</evidence>
<dbReference type="GO" id="GO:0005524">
    <property type="term" value="F:ATP binding"/>
    <property type="evidence" value="ECO:0007669"/>
    <property type="project" value="UniProtKB-UniRule"/>
</dbReference>
<dbReference type="GO" id="GO:0003677">
    <property type="term" value="F:DNA binding"/>
    <property type="evidence" value="ECO:0007669"/>
    <property type="project" value="UniProtKB-KW"/>
</dbReference>
<comment type="similarity">
    <text evidence="1">Belongs to the helicase family. UvrD subfamily.</text>
</comment>
<evidence type="ECO:0000256" key="9">
    <source>
        <dbReference type="ARBA" id="ARBA00034808"/>
    </source>
</evidence>
<dbReference type="Pfam" id="PF00580">
    <property type="entry name" value="UvrD-helicase"/>
    <property type="match status" value="1"/>
</dbReference>
<dbReference type="InterPro" id="IPR014017">
    <property type="entry name" value="DNA_helicase_UvrD-like_C"/>
</dbReference>
<sequence length="714" mass="81047">MNEVKMDNDLDKIIKKINMELNEQQYLAAVTTEGPVMIIASAGAGKTKTVIHRCATMLVKGISPKNIMVVTFTSKAAKEIKQRLEEMPEIGANAEYICAGTFHSIIFKEILTRFPESSYLKRIGINAEELTILDDADAASLLKQAISELPDLDKEFIKDNEWTWKDMQKEMSLARANALDLKDYIATNVIGSENEELARITATVWKKYNELCRDHNGVDFDDILLHADKMLQEDEYISKALSEQFKYLMLDEYQDTNRVQQNIMDSIAQHHNNICTVGDEKQSIYAFRGADISIILGFKKRYKDTVTIDINNNYRSYPSIINFANACATAMDQKLSSGIMINKRQVVEEPAVAAARKSNMSSIVEFYNETHEAESIAGAIKRDLVAGIEGKEIAVLYRNRNTKRELEKFLVTSDIPYEIIGDVSFYQKKHVKDAIALIRFIFHPYDSMAGMRLINASTLGVSLDAAKKSMAADGVNVHEFLKIKSQDKLTSKSAKSGARYKVYAQKIQPLLEISEELRKAVKYKDSPKFITDVLAKVWDAYLKPKDVKNKKKVDSAELDAHIQDVKFIIDRIHKNLDQGFSMDDIIDDLIFMVDKNPELDRERDSKIKLMTLHASKGLEFDNVYMIGFDEESMIGKTDEPSYEDVEEARRLTYVGITRAKKKLTISYAKYRKTFDNSTIETNTSRFVKEIEKGAGTKIHRIALKKSQDNAPSMS</sequence>
<dbReference type="AlphaFoldDB" id="A0A5Q6PIG9"/>
<comment type="catalytic activity">
    <reaction evidence="11">
        <text>ATP + H2O = ADP + phosphate + H(+)</text>
        <dbReference type="Rhea" id="RHEA:13065"/>
        <dbReference type="ChEBI" id="CHEBI:15377"/>
        <dbReference type="ChEBI" id="CHEBI:15378"/>
        <dbReference type="ChEBI" id="CHEBI:30616"/>
        <dbReference type="ChEBI" id="CHEBI:43474"/>
        <dbReference type="ChEBI" id="CHEBI:456216"/>
        <dbReference type="EC" id="5.6.2.4"/>
    </reaction>
</comment>
<keyword evidence="5 12" id="KW-0067">ATP-binding</keyword>
<comment type="catalytic activity">
    <reaction evidence="8">
        <text>Couples ATP hydrolysis with the unwinding of duplex DNA by translocating in the 3'-5' direction.</text>
        <dbReference type="EC" id="5.6.2.4"/>
    </reaction>
</comment>
<evidence type="ECO:0000256" key="6">
    <source>
        <dbReference type="ARBA" id="ARBA00023125"/>
    </source>
</evidence>
<dbReference type="GO" id="GO:0043138">
    <property type="term" value="F:3'-5' DNA helicase activity"/>
    <property type="evidence" value="ECO:0007669"/>
    <property type="project" value="UniProtKB-EC"/>
</dbReference>
<evidence type="ECO:0000313" key="16">
    <source>
        <dbReference type="Proteomes" id="UP000323225"/>
    </source>
</evidence>